<dbReference type="EMBL" id="JACEFO010001739">
    <property type="protein sequence ID" value="KAF8713966.1"/>
    <property type="molecule type" value="Genomic_DNA"/>
</dbReference>
<sequence>MCPRLRILKYDLGGHGRLSMVVDVPKLLGKVAPIDIDGRLGLVEYHRNCIYTWSRQADGVGGGWVWHNAAELETLIPTRRYSLYRDRLHDVIRLAEGIYTIIFSLGNNIDR</sequence>
<organism evidence="1 2">
    <name type="scientific">Digitaria exilis</name>
    <dbReference type="NCBI Taxonomy" id="1010633"/>
    <lineage>
        <taxon>Eukaryota</taxon>
        <taxon>Viridiplantae</taxon>
        <taxon>Streptophyta</taxon>
        <taxon>Embryophyta</taxon>
        <taxon>Tracheophyta</taxon>
        <taxon>Spermatophyta</taxon>
        <taxon>Magnoliopsida</taxon>
        <taxon>Liliopsida</taxon>
        <taxon>Poales</taxon>
        <taxon>Poaceae</taxon>
        <taxon>PACMAD clade</taxon>
        <taxon>Panicoideae</taxon>
        <taxon>Panicodae</taxon>
        <taxon>Paniceae</taxon>
        <taxon>Anthephorinae</taxon>
        <taxon>Digitaria</taxon>
    </lineage>
</organism>
<dbReference type="Proteomes" id="UP000636709">
    <property type="component" value="Unassembled WGS sequence"/>
</dbReference>
<evidence type="ECO:0000313" key="1">
    <source>
        <dbReference type="EMBL" id="KAF8713966.1"/>
    </source>
</evidence>
<comment type="caution">
    <text evidence="1">The sequence shown here is derived from an EMBL/GenBank/DDBJ whole genome shotgun (WGS) entry which is preliminary data.</text>
</comment>
<reference evidence="1" key="1">
    <citation type="submission" date="2020-07" db="EMBL/GenBank/DDBJ databases">
        <title>Genome sequence and genetic diversity analysis of an under-domesticated orphan crop, white fonio (Digitaria exilis).</title>
        <authorList>
            <person name="Bennetzen J.L."/>
            <person name="Chen S."/>
            <person name="Ma X."/>
            <person name="Wang X."/>
            <person name="Yssel A.E.J."/>
            <person name="Chaluvadi S.R."/>
            <person name="Johnson M."/>
            <person name="Gangashetty P."/>
            <person name="Hamidou F."/>
            <person name="Sanogo M.D."/>
            <person name="Zwaenepoel A."/>
            <person name="Wallace J."/>
            <person name="Van De Peer Y."/>
            <person name="Van Deynze A."/>
        </authorList>
    </citation>
    <scope>NUCLEOTIDE SEQUENCE</scope>
    <source>
        <tissue evidence="1">Leaves</tissue>
    </source>
</reference>
<accession>A0A835EQD0</accession>
<protein>
    <submittedName>
        <fullName evidence="1">Uncharacterized protein</fullName>
    </submittedName>
</protein>
<proteinExistence type="predicted"/>
<dbReference type="AlphaFoldDB" id="A0A835EQD0"/>
<name>A0A835EQD0_9POAL</name>
<gene>
    <name evidence="1" type="ORF">HU200_027953</name>
</gene>
<keyword evidence="2" id="KW-1185">Reference proteome</keyword>
<evidence type="ECO:0000313" key="2">
    <source>
        <dbReference type="Proteomes" id="UP000636709"/>
    </source>
</evidence>